<accession>A0A1L5F9W6</accession>
<dbReference type="PROSITE" id="PS50983">
    <property type="entry name" value="FE_B12_PBP"/>
    <property type="match status" value="1"/>
</dbReference>
<evidence type="ECO:0000313" key="4">
    <source>
        <dbReference type="Proteomes" id="UP000184604"/>
    </source>
</evidence>
<dbReference type="InterPro" id="IPR002491">
    <property type="entry name" value="ABC_transptr_periplasmic_BD"/>
</dbReference>
<dbReference type="AlphaFoldDB" id="A0A1L5F9W6"/>
<feature type="domain" description="Fe/B12 periplasmic-binding" evidence="2">
    <location>
        <begin position="62"/>
        <end position="359"/>
    </location>
</feature>
<evidence type="ECO:0000256" key="1">
    <source>
        <dbReference type="ARBA" id="ARBA00008814"/>
    </source>
</evidence>
<dbReference type="Pfam" id="PF01497">
    <property type="entry name" value="Peripla_BP_2"/>
    <property type="match status" value="1"/>
</dbReference>
<evidence type="ECO:0000259" key="2">
    <source>
        <dbReference type="PROSITE" id="PS50983"/>
    </source>
</evidence>
<name>A0A1L5F9W6_CLOKL</name>
<dbReference type="SUPFAM" id="SSF53807">
    <property type="entry name" value="Helical backbone' metal receptor"/>
    <property type="match status" value="1"/>
</dbReference>
<dbReference type="Proteomes" id="UP000184604">
    <property type="component" value="Chromosome"/>
</dbReference>
<dbReference type="EMBL" id="CP018335">
    <property type="protein sequence ID" value="APM39789.1"/>
    <property type="molecule type" value="Genomic_DNA"/>
</dbReference>
<gene>
    <name evidence="3" type="ORF">BS101_14120</name>
</gene>
<reference evidence="3 4" key="1">
    <citation type="submission" date="2016-12" db="EMBL/GenBank/DDBJ databases">
        <title>Complete genome sequence of Clostridium kluyveri JZZ isolated from the pit mud of a Chinese flavor liquor-making factory.</title>
        <authorList>
            <person name="Wang Y."/>
        </authorList>
    </citation>
    <scope>NUCLEOTIDE SEQUENCE [LARGE SCALE GENOMIC DNA]</scope>
    <source>
        <strain evidence="3 4">JZZ</strain>
    </source>
</reference>
<dbReference type="InterPro" id="IPR050902">
    <property type="entry name" value="ABC_Transporter_SBP"/>
</dbReference>
<organism evidence="3 4">
    <name type="scientific">Clostridium kluyveri</name>
    <dbReference type="NCBI Taxonomy" id="1534"/>
    <lineage>
        <taxon>Bacteria</taxon>
        <taxon>Bacillati</taxon>
        <taxon>Bacillota</taxon>
        <taxon>Clostridia</taxon>
        <taxon>Eubacteriales</taxon>
        <taxon>Clostridiaceae</taxon>
        <taxon>Clostridium</taxon>
    </lineage>
</organism>
<proteinExistence type="inferred from homology"/>
<dbReference type="PANTHER" id="PTHR30535:SF34">
    <property type="entry name" value="MOLYBDATE-BINDING PROTEIN MOLA"/>
    <property type="match status" value="1"/>
</dbReference>
<dbReference type="OrthoDB" id="9787830at2"/>
<dbReference type="RefSeq" id="WP_073539404.1">
    <property type="nucleotide sequence ID" value="NZ_CP018335.1"/>
</dbReference>
<dbReference type="PANTHER" id="PTHR30535">
    <property type="entry name" value="VITAMIN B12-BINDING PROTEIN"/>
    <property type="match status" value="1"/>
</dbReference>
<comment type="similarity">
    <text evidence="1">Belongs to the bacterial solute-binding protein 8 family.</text>
</comment>
<dbReference type="Gene3D" id="3.40.50.1980">
    <property type="entry name" value="Nitrogenase molybdenum iron protein domain"/>
    <property type="match status" value="2"/>
</dbReference>
<dbReference type="PROSITE" id="PS51257">
    <property type="entry name" value="PROKAR_LIPOPROTEIN"/>
    <property type="match status" value="1"/>
</dbReference>
<protein>
    <submittedName>
        <fullName evidence="3">ABC transporter substrate-binding protein</fullName>
    </submittedName>
</protein>
<evidence type="ECO:0000313" key="3">
    <source>
        <dbReference type="EMBL" id="APM39789.1"/>
    </source>
</evidence>
<sequence length="387" mass="43107">MKNKKLGIRIIGLLLTTALIFVFSGCSSNNSTSSNSSSTASKTKVFTDMVGRKVTLSTNIKRIVLVRTMDIYMLSSILGKELDTKLVAVGQSFKSNDIDGYNMFSKVYKNLDKMTVLGSVYDDAINVESVVNLNPDIIIVDKQFYNKNCIQKMISTGLPVVIMDNNSDPFYGPGKSIKMVGKMLGKESKVDEMVDYANQKTDAVLQRVQKVISSGIKKPVLYWECGNVAPDKIGQTDGDVKTSWGYVWYKLGADNISIGVTGQPLNAEKVLASNPDIIIIGGANWSPTDNIMRLGFFATEQSASEHLSLYTKREGWSDLNAIKNGRLYALHYNLYGRPYGFAGVEEMAKMLYPTQFSDLDPDKDIQEFFGKYMEMPYSGIQWAQWNK</sequence>